<keyword evidence="2" id="KW-1015">Disulfide bond</keyword>
<evidence type="ECO:0000256" key="2">
    <source>
        <dbReference type="ARBA" id="ARBA00023157"/>
    </source>
</evidence>
<dbReference type="Gene3D" id="2.40.20.10">
    <property type="entry name" value="Plasminogen Kringle 4"/>
    <property type="match status" value="1"/>
</dbReference>
<comment type="caution">
    <text evidence="3">Lacks conserved residue(s) required for the propagation of feature annotation.</text>
</comment>
<evidence type="ECO:0000313" key="8">
    <source>
        <dbReference type="Proteomes" id="UP000596742"/>
    </source>
</evidence>
<dbReference type="OrthoDB" id="6171173at2759"/>
<keyword evidence="1 3" id="KW-0420">Kringle</keyword>
<proteinExistence type="predicted"/>
<dbReference type="Proteomes" id="UP000596742">
    <property type="component" value="Unassembled WGS sequence"/>
</dbReference>
<dbReference type="EMBL" id="UYJE01009534">
    <property type="protein sequence ID" value="VDI74264.1"/>
    <property type="molecule type" value="Genomic_DNA"/>
</dbReference>
<reference evidence="7" key="1">
    <citation type="submission" date="2018-11" db="EMBL/GenBank/DDBJ databases">
        <authorList>
            <person name="Alioto T."/>
            <person name="Alioto T."/>
        </authorList>
    </citation>
    <scope>NUCLEOTIDE SEQUENCE</scope>
</reference>
<dbReference type="SUPFAM" id="SSF57440">
    <property type="entry name" value="Kringle-like"/>
    <property type="match status" value="1"/>
</dbReference>
<dbReference type="PROSITE" id="PS50070">
    <property type="entry name" value="KRINGLE_2"/>
    <property type="match status" value="1"/>
</dbReference>
<dbReference type="InterPro" id="IPR038178">
    <property type="entry name" value="Kringle_sf"/>
</dbReference>
<dbReference type="AlphaFoldDB" id="A0A8B6H6S0"/>
<name>A0A8B6H6S0_MYTGA</name>
<evidence type="ECO:0000313" key="7">
    <source>
        <dbReference type="EMBL" id="VDI74264.1"/>
    </source>
</evidence>
<dbReference type="SMART" id="SM00130">
    <property type="entry name" value="KR"/>
    <property type="match status" value="1"/>
</dbReference>
<feature type="signal peptide" evidence="5">
    <location>
        <begin position="1"/>
        <end position="22"/>
    </location>
</feature>
<evidence type="ECO:0000256" key="5">
    <source>
        <dbReference type="SAM" id="SignalP"/>
    </source>
</evidence>
<keyword evidence="8" id="KW-1185">Reference proteome</keyword>
<feature type="region of interest" description="Disordered" evidence="4">
    <location>
        <begin position="109"/>
        <end position="129"/>
    </location>
</feature>
<gene>
    <name evidence="7" type="ORF">MGAL_10B068739</name>
</gene>
<sequence length="308" mass="33995">MLLHNFSYAIFVLIFFVRKSQQHTDSFHVVSGSPPGNEYLITEKEMTRSEIHCANWCAMTATCNSAVFNSTTMHCGLYREYQSASNSSSQQEQLILQRDVYAARTVAVESGTTDGTHESDMSTTKQTTKAATDIDDTSTVTNRITSKETKQVTSFTSTGKTTILTTEATTISSQQKNWTVLGADDCYLTTSSEYSGTISYTVNGIPCQYWNTHIPHTRGFNPLDTTAYDTNYCRESTNAEGGPGDACGVDERLPVVPIGTKYHFLPSKFIVMVFTCDTLTPGTSIDHCPVSQCRSDDQWTTVYSVSCT</sequence>
<evidence type="ECO:0000256" key="4">
    <source>
        <dbReference type="SAM" id="MobiDB-lite"/>
    </source>
</evidence>
<feature type="domain" description="Kringle" evidence="6">
    <location>
        <begin position="185"/>
        <end position="293"/>
    </location>
</feature>
<evidence type="ECO:0000259" key="6">
    <source>
        <dbReference type="PROSITE" id="PS50070"/>
    </source>
</evidence>
<evidence type="ECO:0000256" key="3">
    <source>
        <dbReference type="PROSITE-ProRule" id="PRU00121"/>
    </source>
</evidence>
<organism evidence="7 8">
    <name type="scientific">Mytilus galloprovincialis</name>
    <name type="common">Mediterranean mussel</name>
    <dbReference type="NCBI Taxonomy" id="29158"/>
    <lineage>
        <taxon>Eukaryota</taxon>
        <taxon>Metazoa</taxon>
        <taxon>Spiralia</taxon>
        <taxon>Lophotrochozoa</taxon>
        <taxon>Mollusca</taxon>
        <taxon>Bivalvia</taxon>
        <taxon>Autobranchia</taxon>
        <taxon>Pteriomorphia</taxon>
        <taxon>Mytilida</taxon>
        <taxon>Mytiloidea</taxon>
        <taxon>Mytilidae</taxon>
        <taxon>Mytilinae</taxon>
        <taxon>Mytilus</taxon>
    </lineage>
</organism>
<comment type="caution">
    <text evidence="7">The sequence shown here is derived from an EMBL/GenBank/DDBJ whole genome shotgun (WGS) entry which is preliminary data.</text>
</comment>
<feature type="non-terminal residue" evidence="7">
    <location>
        <position position="1"/>
    </location>
</feature>
<dbReference type="InterPro" id="IPR013806">
    <property type="entry name" value="Kringle-like"/>
</dbReference>
<protein>
    <recommendedName>
        <fullName evidence="6">Kringle domain-containing protein</fullName>
    </recommendedName>
</protein>
<accession>A0A8B6H6S0</accession>
<keyword evidence="5" id="KW-0732">Signal</keyword>
<feature type="chain" id="PRO_5032749677" description="Kringle domain-containing protein" evidence="5">
    <location>
        <begin position="23"/>
        <end position="308"/>
    </location>
</feature>
<evidence type="ECO:0000256" key="1">
    <source>
        <dbReference type="ARBA" id="ARBA00022572"/>
    </source>
</evidence>
<dbReference type="InterPro" id="IPR000001">
    <property type="entry name" value="Kringle"/>
</dbReference>